<dbReference type="AlphaFoldDB" id="K0SSM7"/>
<evidence type="ECO:0000313" key="2">
    <source>
        <dbReference type="EMBL" id="EJK68415.1"/>
    </source>
</evidence>
<gene>
    <name evidence="2" type="ORF">THAOC_10406</name>
</gene>
<name>K0SSM7_THAOC</name>
<organism evidence="2 3">
    <name type="scientific">Thalassiosira oceanica</name>
    <name type="common">Marine diatom</name>
    <dbReference type="NCBI Taxonomy" id="159749"/>
    <lineage>
        <taxon>Eukaryota</taxon>
        <taxon>Sar</taxon>
        <taxon>Stramenopiles</taxon>
        <taxon>Ochrophyta</taxon>
        <taxon>Bacillariophyta</taxon>
        <taxon>Coscinodiscophyceae</taxon>
        <taxon>Thalassiosirophycidae</taxon>
        <taxon>Thalassiosirales</taxon>
        <taxon>Thalassiosiraceae</taxon>
        <taxon>Thalassiosira</taxon>
    </lineage>
</organism>
<dbReference type="EMBL" id="AGNL01011383">
    <property type="protein sequence ID" value="EJK68415.1"/>
    <property type="molecule type" value="Genomic_DNA"/>
</dbReference>
<comment type="caution">
    <text evidence="2">The sequence shown here is derived from an EMBL/GenBank/DDBJ whole genome shotgun (WGS) entry which is preliminary data.</text>
</comment>
<protein>
    <submittedName>
        <fullName evidence="2">Uncharacterized protein</fullName>
    </submittedName>
</protein>
<reference evidence="2 3" key="1">
    <citation type="journal article" date="2012" name="Genome Biol.">
        <title>Genome and low-iron response of an oceanic diatom adapted to chronic iron limitation.</title>
        <authorList>
            <person name="Lommer M."/>
            <person name="Specht M."/>
            <person name="Roy A.S."/>
            <person name="Kraemer L."/>
            <person name="Andreson R."/>
            <person name="Gutowska M.A."/>
            <person name="Wolf J."/>
            <person name="Bergner S.V."/>
            <person name="Schilhabel M.B."/>
            <person name="Klostermeier U.C."/>
            <person name="Beiko R.G."/>
            <person name="Rosenstiel P."/>
            <person name="Hippler M."/>
            <person name="Laroche J."/>
        </authorList>
    </citation>
    <scope>NUCLEOTIDE SEQUENCE [LARGE SCALE GENOMIC DNA]</scope>
    <source>
        <strain evidence="2 3">CCMP1005</strain>
    </source>
</reference>
<proteinExistence type="predicted"/>
<keyword evidence="3" id="KW-1185">Reference proteome</keyword>
<feature type="compositionally biased region" description="Basic and acidic residues" evidence="1">
    <location>
        <begin position="10"/>
        <end position="36"/>
    </location>
</feature>
<sequence length="92" mass="9452">TAPPLPPRGVRHDRLRHAERDTPDEPRAGERRRGPDPEATDVGDDGATPASPCTTRTTTPDGDGCSATGAGATAWDGSRRASTGARDGSSST</sequence>
<feature type="non-terminal residue" evidence="2">
    <location>
        <position position="1"/>
    </location>
</feature>
<dbReference type="Proteomes" id="UP000266841">
    <property type="component" value="Unassembled WGS sequence"/>
</dbReference>
<evidence type="ECO:0000313" key="3">
    <source>
        <dbReference type="Proteomes" id="UP000266841"/>
    </source>
</evidence>
<evidence type="ECO:0000256" key="1">
    <source>
        <dbReference type="SAM" id="MobiDB-lite"/>
    </source>
</evidence>
<accession>K0SSM7</accession>
<feature type="region of interest" description="Disordered" evidence="1">
    <location>
        <begin position="1"/>
        <end position="92"/>
    </location>
</feature>
<feature type="compositionally biased region" description="Low complexity" evidence="1">
    <location>
        <begin position="48"/>
        <end position="60"/>
    </location>
</feature>